<keyword evidence="6" id="KW-1185">Reference proteome</keyword>
<gene>
    <name evidence="5" type="ORF">V9T40_014366</name>
</gene>
<feature type="domain" description="Exonuclease" evidence="4">
    <location>
        <begin position="72"/>
        <end position="237"/>
    </location>
</feature>
<dbReference type="InterPro" id="IPR051274">
    <property type="entry name" value="3-5_Exoribonuclease"/>
</dbReference>
<sequence length="237" mass="27499">MQLHTLPVECEILLCIFNRQDDKLRLVQDHKPQERVTTHETMQRCDCAAILAKNSVYLYKHQAKPLKQCIKKLFVLDFEATCEKNEIVSPQEIIEFPCLVLNSTSYNIEAKFHKYVKPKFNPISPFCTELTGIAPGTVENESEFPEVFEQFTKWLEMQLQTGTPEEMIFVTCGNWDLKSMLPRQCALYNLTIPEAMRRWINLKVAFYQNTGYFPRGLVDMHKHLNLILSGRLHSGIG</sequence>
<dbReference type="Proteomes" id="UP001367676">
    <property type="component" value="Unassembled WGS sequence"/>
</dbReference>
<comment type="caution">
    <text evidence="5">The sequence shown here is derived from an EMBL/GenBank/DDBJ whole genome shotgun (WGS) entry which is preliminary data.</text>
</comment>
<evidence type="ECO:0000313" key="6">
    <source>
        <dbReference type="Proteomes" id="UP001367676"/>
    </source>
</evidence>
<keyword evidence="2" id="KW-0378">Hydrolase</keyword>
<organism evidence="5 6">
    <name type="scientific">Parthenolecanium corni</name>
    <dbReference type="NCBI Taxonomy" id="536013"/>
    <lineage>
        <taxon>Eukaryota</taxon>
        <taxon>Metazoa</taxon>
        <taxon>Ecdysozoa</taxon>
        <taxon>Arthropoda</taxon>
        <taxon>Hexapoda</taxon>
        <taxon>Insecta</taxon>
        <taxon>Pterygota</taxon>
        <taxon>Neoptera</taxon>
        <taxon>Paraneoptera</taxon>
        <taxon>Hemiptera</taxon>
        <taxon>Sternorrhyncha</taxon>
        <taxon>Coccoidea</taxon>
        <taxon>Coccidae</taxon>
        <taxon>Parthenolecanium</taxon>
    </lineage>
</organism>
<dbReference type="Gene3D" id="3.30.420.10">
    <property type="entry name" value="Ribonuclease H-like superfamily/Ribonuclease H"/>
    <property type="match status" value="1"/>
</dbReference>
<evidence type="ECO:0000256" key="1">
    <source>
        <dbReference type="ARBA" id="ARBA00022722"/>
    </source>
</evidence>
<dbReference type="CDD" id="cd06133">
    <property type="entry name" value="ERI-1_3'hExo_like"/>
    <property type="match status" value="1"/>
</dbReference>
<dbReference type="InterPro" id="IPR036397">
    <property type="entry name" value="RNaseH_sf"/>
</dbReference>
<proteinExistence type="predicted"/>
<dbReference type="SUPFAM" id="SSF53098">
    <property type="entry name" value="Ribonuclease H-like"/>
    <property type="match status" value="1"/>
</dbReference>
<dbReference type="AlphaFoldDB" id="A0AAN9T704"/>
<name>A0AAN9T704_9HEMI</name>
<dbReference type="SMART" id="SM00479">
    <property type="entry name" value="EXOIII"/>
    <property type="match status" value="1"/>
</dbReference>
<accession>A0AAN9T704</accession>
<dbReference type="GO" id="GO:0003676">
    <property type="term" value="F:nucleic acid binding"/>
    <property type="evidence" value="ECO:0007669"/>
    <property type="project" value="InterPro"/>
</dbReference>
<dbReference type="PANTHER" id="PTHR23044:SF61">
    <property type="entry name" value="3'-5' EXORIBONUCLEASE 1-RELATED"/>
    <property type="match status" value="1"/>
</dbReference>
<evidence type="ECO:0000259" key="4">
    <source>
        <dbReference type="SMART" id="SM00479"/>
    </source>
</evidence>
<dbReference type="InterPro" id="IPR047201">
    <property type="entry name" value="ERI-1_3'hExo-like"/>
</dbReference>
<keyword evidence="1" id="KW-0540">Nuclease</keyword>
<reference evidence="5 6" key="1">
    <citation type="submission" date="2024-03" db="EMBL/GenBank/DDBJ databases">
        <title>Adaptation during the transition from Ophiocordyceps entomopathogen to insect associate is accompanied by gene loss and intensified selection.</title>
        <authorList>
            <person name="Ward C.M."/>
            <person name="Onetto C.A."/>
            <person name="Borneman A.R."/>
        </authorList>
    </citation>
    <scope>NUCLEOTIDE SEQUENCE [LARGE SCALE GENOMIC DNA]</scope>
    <source>
        <strain evidence="5">AWRI1</strain>
        <tissue evidence="5">Single Adult Female</tissue>
    </source>
</reference>
<keyword evidence="3" id="KW-0269">Exonuclease</keyword>
<dbReference type="Pfam" id="PF00929">
    <property type="entry name" value="RNase_T"/>
    <property type="match status" value="1"/>
</dbReference>
<protein>
    <recommendedName>
        <fullName evidence="4">Exonuclease domain-containing protein</fullName>
    </recommendedName>
</protein>
<dbReference type="InterPro" id="IPR013520">
    <property type="entry name" value="Ribonucl_H"/>
</dbReference>
<evidence type="ECO:0000313" key="5">
    <source>
        <dbReference type="EMBL" id="KAK7571894.1"/>
    </source>
</evidence>
<dbReference type="GO" id="GO:0000175">
    <property type="term" value="F:3'-5'-RNA exonuclease activity"/>
    <property type="evidence" value="ECO:0007669"/>
    <property type="project" value="InterPro"/>
</dbReference>
<dbReference type="EMBL" id="JBBCAQ010000038">
    <property type="protein sequence ID" value="KAK7571894.1"/>
    <property type="molecule type" value="Genomic_DNA"/>
</dbReference>
<dbReference type="PANTHER" id="PTHR23044">
    <property type="entry name" value="3'-5' EXONUCLEASE ERI1-RELATED"/>
    <property type="match status" value="1"/>
</dbReference>
<evidence type="ECO:0000256" key="2">
    <source>
        <dbReference type="ARBA" id="ARBA00022801"/>
    </source>
</evidence>
<dbReference type="InterPro" id="IPR012337">
    <property type="entry name" value="RNaseH-like_sf"/>
</dbReference>
<evidence type="ECO:0000256" key="3">
    <source>
        <dbReference type="ARBA" id="ARBA00022839"/>
    </source>
</evidence>